<evidence type="ECO:0000256" key="1">
    <source>
        <dbReference type="ARBA" id="ARBA00001947"/>
    </source>
</evidence>
<evidence type="ECO:0000256" key="5">
    <source>
        <dbReference type="ARBA" id="ARBA00022801"/>
    </source>
</evidence>
<sequence>MSENSWGQTPRVQDDLYRHINGTWLDSYEIPADRAVDGAFRDLVEEALLHCRTLCENAAAGKLERPQEAETSSERWDFDATRIGQLFQAYLDQEALTAQGTAPIAPLLEKVDSCASREKLAQVLGELEREGIDSPVAFLVSIDAENPQRYIGQFYQAGLGLPDESYYHQDEHREIREKYRDFLAQMALESGIAAAGTETDFAQQIFDFETALAGHHWDAVRSRDAQATNNPTTFEEFTRKNTGFAYTAWADGLRVKLAAGADPINVYMPSYQEGFAQLWANTDLAVLKHYLQMKVVLAFAPYLAPQLQELRFSFYGTTLSGTPQRPKLWKRAVGTVESVLDEALGRAYVAYHFPPERRDEMEKLVGALLDAYREGIEKLDWMGEETRTRALEKLSKFTYKIGYPRRWRDDSALRFNEGDTLVDMIRASSAFETDFQLARILKPVDKEEWHMSPQTVNAYYSPLANEIVFPAAILQPPFFDPKASHAANFGGIGAVIGHEIGHGFDDQGSHYDGDGKLTEWWTEDDREEFTKRTAALIAQYDSYRPSELPGEDVHVNGALTIGENIGDLGGLAIAFKAWKKAHPEEADLAPEFFYSWARVWRTAIRPEAARQRLVIDPHSPAEFRCNGVVRNLDAFHDTFQTTPADKLWMEPEERVRIWE</sequence>
<dbReference type="InterPro" id="IPR018497">
    <property type="entry name" value="Peptidase_M13_C"/>
</dbReference>
<evidence type="ECO:0000313" key="10">
    <source>
        <dbReference type="EMBL" id="MCG4617655.1"/>
    </source>
</evidence>
<proteinExistence type="inferred from homology"/>
<dbReference type="EMBL" id="JAKNHJ010000006">
    <property type="protein sequence ID" value="MCG4617655.1"/>
    <property type="molecule type" value="Genomic_DNA"/>
</dbReference>
<dbReference type="GO" id="GO:0016485">
    <property type="term" value="P:protein processing"/>
    <property type="evidence" value="ECO:0007669"/>
    <property type="project" value="TreeGrafter"/>
</dbReference>
<organism evidence="10 11">
    <name type="scientific">Varibaculum cambriense</name>
    <dbReference type="NCBI Taxonomy" id="184870"/>
    <lineage>
        <taxon>Bacteria</taxon>
        <taxon>Bacillati</taxon>
        <taxon>Actinomycetota</taxon>
        <taxon>Actinomycetes</taxon>
        <taxon>Actinomycetales</taxon>
        <taxon>Actinomycetaceae</taxon>
        <taxon>Varibaculum</taxon>
    </lineage>
</organism>
<dbReference type="InterPro" id="IPR000718">
    <property type="entry name" value="Peptidase_M13"/>
</dbReference>
<dbReference type="InterPro" id="IPR042089">
    <property type="entry name" value="Peptidase_M13_dom_2"/>
</dbReference>
<evidence type="ECO:0000313" key="11">
    <source>
        <dbReference type="Proteomes" id="UP001200537"/>
    </source>
</evidence>
<dbReference type="SUPFAM" id="SSF55486">
    <property type="entry name" value="Metalloproteases ('zincins'), catalytic domain"/>
    <property type="match status" value="1"/>
</dbReference>
<keyword evidence="3" id="KW-0645">Protease</keyword>
<keyword evidence="6" id="KW-0862">Zinc</keyword>
<dbReference type="PROSITE" id="PS51885">
    <property type="entry name" value="NEPRILYSIN"/>
    <property type="match status" value="1"/>
</dbReference>
<dbReference type="Gene3D" id="1.10.1380.10">
    <property type="entry name" value="Neutral endopeptidase , domain2"/>
    <property type="match status" value="1"/>
</dbReference>
<dbReference type="InterPro" id="IPR008753">
    <property type="entry name" value="Peptidase_M13_N"/>
</dbReference>
<reference evidence="10" key="1">
    <citation type="submission" date="2022-01" db="EMBL/GenBank/DDBJ databases">
        <title>Collection of gut derived symbiotic bacterial strains cultured from healthy donors.</title>
        <authorList>
            <person name="Lin H."/>
            <person name="Kohout C."/>
            <person name="Waligurski E."/>
            <person name="Pamer E.G."/>
        </authorList>
    </citation>
    <scope>NUCLEOTIDE SEQUENCE</scope>
    <source>
        <strain evidence="10">DFI.7.46</strain>
    </source>
</reference>
<dbReference type="RefSeq" id="WP_238127830.1">
    <property type="nucleotide sequence ID" value="NZ_JAHAJB010000002.1"/>
</dbReference>
<dbReference type="Pfam" id="PF05649">
    <property type="entry name" value="Peptidase_M13_N"/>
    <property type="match status" value="1"/>
</dbReference>
<evidence type="ECO:0000256" key="3">
    <source>
        <dbReference type="ARBA" id="ARBA00022670"/>
    </source>
</evidence>
<accession>A0AAJ1BB38</accession>
<gene>
    <name evidence="10" type="ORF">L0M99_03985</name>
</gene>
<keyword evidence="5" id="KW-0378">Hydrolase</keyword>
<dbReference type="PANTHER" id="PTHR11733">
    <property type="entry name" value="ZINC METALLOPROTEASE FAMILY M13 NEPRILYSIN-RELATED"/>
    <property type="match status" value="1"/>
</dbReference>
<feature type="domain" description="Peptidase M13 N-terminal" evidence="9">
    <location>
        <begin position="13"/>
        <end position="404"/>
    </location>
</feature>
<evidence type="ECO:0000256" key="2">
    <source>
        <dbReference type="ARBA" id="ARBA00007357"/>
    </source>
</evidence>
<dbReference type="PRINTS" id="PR00786">
    <property type="entry name" value="NEPRILYSIN"/>
</dbReference>
<comment type="similarity">
    <text evidence="2">Belongs to the peptidase M13 family.</text>
</comment>
<dbReference type="PANTHER" id="PTHR11733:SF167">
    <property type="entry name" value="FI17812P1-RELATED"/>
    <property type="match status" value="1"/>
</dbReference>
<dbReference type="CDD" id="cd08662">
    <property type="entry name" value="M13"/>
    <property type="match status" value="1"/>
</dbReference>
<evidence type="ECO:0000256" key="7">
    <source>
        <dbReference type="ARBA" id="ARBA00023049"/>
    </source>
</evidence>
<protein>
    <submittedName>
        <fullName evidence="10">Peptidase M13</fullName>
    </submittedName>
</protein>
<evidence type="ECO:0000256" key="4">
    <source>
        <dbReference type="ARBA" id="ARBA00022723"/>
    </source>
</evidence>
<dbReference type="Pfam" id="PF01431">
    <property type="entry name" value="Peptidase_M13"/>
    <property type="match status" value="1"/>
</dbReference>
<feature type="domain" description="Peptidase M13 C-terminal" evidence="8">
    <location>
        <begin position="457"/>
        <end position="655"/>
    </location>
</feature>
<evidence type="ECO:0000259" key="8">
    <source>
        <dbReference type="Pfam" id="PF01431"/>
    </source>
</evidence>
<evidence type="ECO:0000259" key="9">
    <source>
        <dbReference type="Pfam" id="PF05649"/>
    </source>
</evidence>
<evidence type="ECO:0000256" key="6">
    <source>
        <dbReference type="ARBA" id="ARBA00022833"/>
    </source>
</evidence>
<dbReference type="GO" id="GO:0004222">
    <property type="term" value="F:metalloendopeptidase activity"/>
    <property type="evidence" value="ECO:0007669"/>
    <property type="project" value="InterPro"/>
</dbReference>
<comment type="cofactor">
    <cofactor evidence="1">
        <name>Zn(2+)</name>
        <dbReference type="ChEBI" id="CHEBI:29105"/>
    </cofactor>
</comment>
<dbReference type="Proteomes" id="UP001200537">
    <property type="component" value="Unassembled WGS sequence"/>
</dbReference>
<dbReference type="AlphaFoldDB" id="A0AAJ1BB38"/>
<dbReference type="GO" id="GO:0005886">
    <property type="term" value="C:plasma membrane"/>
    <property type="evidence" value="ECO:0007669"/>
    <property type="project" value="TreeGrafter"/>
</dbReference>
<keyword evidence="7" id="KW-0482">Metalloprotease</keyword>
<name>A0AAJ1BB38_9ACTO</name>
<keyword evidence="4" id="KW-0479">Metal-binding</keyword>
<dbReference type="Gene3D" id="3.40.390.10">
    <property type="entry name" value="Collagenase (Catalytic Domain)"/>
    <property type="match status" value="1"/>
</dbReference>
<dbReference type="InterPro" id="IPR024079">
    <property type="entry name" value="MetalloPept_cat_dom_sf"/>
</dbReference>
<comment type="caution">
    <text evidence="10">The sequence shown here is derived from an EMBL/GenBank/DDBJ whole genome shotgun (WGS) entry which is preliminary data.</text>
</comment>
<dbReference type="GO" id="GO:0046872">
    <property type="term" value="F:metal ion binding"/>
    <property type="evidence" value="ECO:0007669"/>
    <property type="project" value="UniProtKB-KW"/>
</dbReference>